<dbReference type="Proteomes" id="UP001515480">
    <property type="component" value="Unassembled WGS sequence"/>
</dbReference>
<dbReference type="AlphaFoldDB" id="A0AB34J403"/>
<dbReference type="EMBL" id="JBGBPQ010000013">
    <property type="protein sequence ID" value="KAL1512059.1"/>
    <property type="molecule type" value="Genomic_DNA"/>
</dbReference>
<name>A0AB34J403_PRYPA</name>
<protein>
    <recommendedName>
        <fullName evidence="3">PSI-J</fullName>
    </recommendedName>
</protein>
<accession>A0AB34J403</accession>
<keyword evidence="2" id="KW-1185">Reference proteome</keyword>
<proteinExistence type="predicted"/>
<evidence type="ECO:0000313" key="2">
    <source>
        <dbReference type="Proteomes" id="UP001515480"/>
    </source>
</evidence>
<sequence length="160" mass="17445">MALILLAAIPPSGAPLRGAGVPRRAVTAGIAASAGLLGRATPADADPLTDSPLFLLSPFGMFRFAAKQQTEQQQACFEAGECVDRVPYYRLECARDDLDCLQRKRRLASEQFDRFSVDPFSQPLYLVCAFFLLSGPFAAFARFTAALIRELLSKPSDDQK</sequence>
<reference evidence="1 2" key="1">
    <citation type="journal article" date="2024" name="Science">
        <title>Giant polyketide synthase enzymes in the biosynthesis of giant marine polyether toxins.</title>
        <authorList>
            <person name="Fallon T.R."/>
            <person name="Shende V.V."/>
            <person name="Wierzbicki I.H."/>
            <person name="Pendleton A.L."/>
            <person name="Watervoot N.F."/>
            <person name="Auber R.P."/>
            <person name="Gonzalez D.J."/>
            <person name="Wisecaver J.H."/>
            <person name="Moore B.S."/>
        </authorList>
    </citation>
    <scope>NUCLEOTIDE SEQUENCE [LARGE SCALE GENOMIC DNA]</scope>
    <source>
        <strain evidence="1 2">12B1</strain>
    </source>
</reference>
<evidence type="ECO:0008006" key="3">
    <source>
        <dbReference type="Google" id="ProtNLM"/>
    </source>
</evidence>
<organism evidence="1 2">
    <name type="scientific">Prymnesium parvum</name>
    <name type="common">Toxic golden alga</name>
    <dbReference type="NCBI Taxonomy" id="97485"/>
    <lineage>
        <taxon>Eukaryota</taxon>
        <taxon>Haptista</taxon>
        <taxon>Haptophyta</taxon>
        <taxon>Prymnesiophyceae</taxon>
        <taxon>Prymnesiales</taxon>
        <taxon>Prymnesiaceae</taxon>
        <taxon>Prymnesium</taxon>
    </lineage>
</organism>
<evidence type="ECO:0000313" key="1">
    <source>
        <dbReference type="EMBL" id="KAL1512059.1"/>
    </source>
</evidence>
<comment type="caution">
    <text evidence="1">The sequence shown here is derived from an EMBL/GenBank/DDBJ whole genome shotgun (WGS) entry which is preliminary data.</text>
</comment>
<gene>
    <name evidence="1" type="ORF">AB1Y20_005332</name>
</gene>